<feature type="compositionally biased region" description="Low complexity" evidence="1">
    <location>
        <begin position="185"/>
        <end position="198"/>
    </location>
</feature>
<feature type="compositionally biased region" description="Basic and acidic residues" evidence="1">
    <location>
        <begin position="64"/>
        <end position="80"/>
    </location>
</feature>
<dbReference type="InterPro" id="IPR019339">
    <property type="entry name" value="CIR_N_dom"/>
</dbReference>
<name>A0ABZ2WQ74_9HYPO</name>
<dbReference type="EMBL" id="CP151261">
    <property type="protein sequence ID" value="WZH42375.1"/>
    <property type="molecule type" value="Genomic_DNA"/>
</dbReference>
<evidence type="ECO:0000313" key="3">
    <source>
        <dbReference type="EMBL" id="WZH42375.1"/>
    </source>
</evidence>
<feature type="domain" description="CBF1-interacting co-repressor CIR N-terminal" evidence="2">
    <location>
        <begin position="10"/>
        <end position="46"/>
    </location>
</feature>
<accession>A0ABZ2WQ74</accession>
<reference evidence="3 4" key="1">
    <citation type="submission" date="2024-04" db="EMBL/GenBank/DDBJ databases">
        <title>Complete genome sequence of Fusarium acuminatum.</title>
        <authorList>
            <person name="Lan B."/>
        </authorList>
    </citation>
    <scope>NUCLEOTIDE SEQUENCE [LARGE SCALE GENOMIC DNA]</scope>
    <source>
        <strain evidence="3">1A</strain>
    </source>
</reference>
<protein>
    <recommendedName>
        <fullName evidence="2">CBF1-interacting co-repressor CIR N-terminal domain-containing protein</fullName>
    </recommendedName>
</protein>
<organism evidence="3 4">
    <name type="scientific">Fusarium acuminatum</name>
    <dbReference type="NCBI Taxonomy" id="5515"/>
    <lineage>
        <taxon>Eukaryota</taxon>
        <taxon>Fungi</taxon>
        <taxon>Dikarya</taxon>
        <taxon>Ascomycota</taxon>
        <taxon>Pezizomycotina</taxon>
        <taxon>Sordariomycetes</taxon>
        <taxon>Hypocreomycetidae</taxon>
        <taxon>Hypocreales</taxon>
        <taxon>Nectriaceae</taxon>
        <taxon>Fusarium</taxon>
        <taxon>Fusarium tricinctum species complex</taxon>
    </lineage>
</organism>
<feature type="region of interest" description="Disordered" evidence="1">
    <location>
        <begin position="334"/>
        <end position="353"/>
    </location>
</feature>
<dbReference type="Pfam" id="PF10197">
    <property type="entry name" value="Cir_N"/>
    <property type="match status" value="1"/>
</dbReference>
<keyword evidence="4" id="KW-1185">Reference proteome</keyword>
<feature type="region of interest" description="Disordered" evidence="1">
    <location>
        <begin position="30"/>
        <end position="237"/>
    </location>
</feature>
<evidence type="ECO:0000259" key="2">
    <source>
        <dbReference type="SMART" id="SM01083"/>
    </source>
</evidence>
<dbReference type="InterPro" id="IPR039875">
    <property type="entry name" value="LENG1-like"/>
</dbReference>
<evidence type="ECO:0000313" key="4">
    <source>
        <dbReference type="Proteomes" id="UP001489902"/>
    </source>
</evidence>
<evidence type="ECO:0000256" key="1">
    <source>
        <dbReference type="SAM" id="MobiDB-lite"/>
    </source>
</evidence>
<dbReference type="SMART" id="SM01083">
    <property type="entry name" value="Cir_N"/>
    <property type="match status" value="1"/>
</dbReference>
<dbReference type="Proteomes" id="UP001489902">
    <property type="component" value="Chromosome 2"/>
</dbReference>
<feature type="compositionally biased region" description="Basic and acidic residues" evidence="1">
    <location>
        <begin position="129"/>
        <end position="155"/>
    </location>
</feature>
<dbReference type="PANTHER" id="PTHR22093:SF0">
    <property type="entry name" value="LEUKOCYTE RECEPTOR CLUSTER MEMBER 1"/>
    <property type="match status" value="1"/>
</dbReference>
<dbReference type="PANTHER" id="PTHR22093">
    <property type="entry name" value="LEUKOCYTE RECEPTOR CLUSTER LRC MEMBER 1"/>
    <property type="match status" value="1"/>
</dbReference>
<gene>
    <name evidence="3" type="ORF">QYS62_003369</name>
</gene>
<feature type="compositionally biased region" description="Basic and acidic residues" evidence="1">
    <location>
        <begin position="30"/>
        <end position="47"/>
    </location>
</feature>
<sequence>MPLHLLGKKSWNVYNADNIARVRRDEAAAKAAEEGEEQRMQEIDAQRRLAILRGETPPPIEDAEPPRPDESAPHDRDASHKGGMRRKRKRPGEDDTEFEMRLAQEVGNSEIARVEPERKSTSSAPIVDHNGHIDLLGDEKSRAHAEKNEEAEKEAKKKKQSYEDQYMMRFSNAPGKDGALKPWYSQSDAAAPDASSKDVWGNQDPNRKERDTKRIVSNDPLAMMKKGASKVRELKQDRKRFLEEREAELKQMRRDERHLETETGMGVDLRVDMSEDMGQEKERMSRAEMEIHIVGDVSAKTEMGHDMGENITGRTVHKKKETGGMMAFEKIETCDPQSETKSDAYITKSRDSV</sequence>
<feature type="compositionally biased region" description="Basic and acidic residues" evidence="1">
    <location>
        <begin position="205"/>
        <end position="216"/>
    </location>
</feature>
<proteinExistence type="predicted"/>